<keyword evidence="3" id="KW-1185">Reference proteome</keyword>
<gene>
    <name evidence="2" type="ORF">TRICI_006692</name>
</gene>
<evidence type="ECO:0000256" key="1">
    <source>
        <dbReference type="SAM" id="MobiDB-lite"/>
    </source>
</evidence>
<sequence>MSVALSEKVIPFIMACAVFWSLSEINGGDLLDRLDDISRDPEGLLLSVIGMTEQTVGINWTETIQEYVRLIRACQQRLEATPIFRCLAKVIRFLNETFEFHVKTIDDDGSDDDGDSDNNQDDIENSAKYTLRMVGQNTK</sequence>
<accession>A0A642UHA3</accession>
<protein>
    <submittedName>
        <fullName evidence="2">Uncharacterized protein</fullName>
    </submittedName>
</protein>
<comment type="caution">
    <text evidence="2">The sequence shown here is derived from an EMBL/GenBank/DDBJ whole genome shotgun (WGS) entry which is preliminary data.</text>
</comment>
<feature type="compositionally biased region" description="Acidic residues" evidence="1">
    <location>
        <begin position="107"/>
        <end position="124"/>
    </location>
</feature>
<evidence type="ECO:0000313" key="2">
    <source>
        <dbReference type="EMBL" id="KAA8897729.1"/>
    </source>
</evidence>
<evidence type="ECO:0000313" key="3">
    <source>
        <dbReference type="Proteomes" id="UP000761534"/>
    </source>
</evidence>
<proteinExistence type="predicted"/>
<organism evidence="2 3">
    <name type="scientific">Trichomonascus ciferrii</name>
    <dbReference type="NCBI Taxonomy" id="44093"/>
    <lineage>
        <taxon>Eukaryota</taxon>
        <taxon>Fungi</taxon>
        <taxon>Dikarya</taxon>
        <taxon>Ascomycota</taxon>
        <taxon>Saccharomycotina</taxon>
        <taxon>Dipodascomycetes</taxon>
        <taxon>Dipodascales</taxon>
        <taxon>Trichomonascaceae</taxon>
        <taxon>Trichomonascus</taxon>
        <taxon>Trichomonascus ciferrii complex</taxon>
    </lineage>
</organism>
<feature type="region of interest" description="Disordered" evidence="1">
    <location>
        <begin position="105"/>
        <end position="128"/>
    </location>
</feature>
<reference evidence="2" key="1">
    <citation type="journal article" date="2019" name="G3 (Bethesda)">
        <title>Genome Assemblies of Two Rare Opportunistic Yeast Pathogens: Diutina rugosa (syn. Candida rugosa) and Trichomonascus ciferrii (syn. Candida ciferrii).</title>
        <authorList>
            <person name="Mixao V."/>
            <person name="Saus E."/>
            <person name="Hansen A.P."/>
            <person name="Lass-Florl C."/>
            <person name="Gabaldon T."/>
        </authorList>
    </citation>
    <scope>NUCLEOTIDE SEQUENCE</scope>
    <source>
        <strain evidence="2">CBS 4856</strain>
    </source>
</reference>
<dbReference type="AlphaFoldDB" id="A0A642UHA3"/>
<dbReference type="EMBL" id="SWFS01000559">
    <property type="protein sequence ID" value="KAA8897729.1"/>
    <property type="molecule type" value="Genomic_DNA"/>
</dbReference>
<dbReference type="Proteomes" id="UP000761534">
    <property type="component" value="Unassembled WGS sequence"/>
</dbReference>
<dbReference type="VEuPathDB" id="FungiDB:TRICI_006692"/>
<name>A0A642UHA3_9ASCO</name>